<organism evidence="8 9">
    <name type="scientific">Chanos chanos</name>
    <name type="common">Milkfish</name>
    <name type="synonym">Mugil chanos</name>
    <dbReference type="NCBI Taxonomy" id="29144"/>
    <lineage>
        <taxon>Eukaryota</taxon>
        <taxon>Metazoa</taxon>
        <taxon>Chordata</taxon>
        <taxon>Craniata</taxon>
        <taxon>Vertebrata</taxon>
        <taxon>Euteleostomi</taxon>
        <taxon>Actinopterygii</taxon>
        <taxon>Neopterygii</taxon>
        <taxon>Teleostei</taxon>
        <taxon>Ostariophysi</taxon>
        <taxon>Gonorynchiformes</taxon>
        <taxon>Chanidae</taxon>
        <taxon>Chanos</taxon>
    </lineage>
</organism>
<dbReference type="SUPFAM" id="SSF56019">
    <property type="entry name" value="The spindle assembly checkpoint protein mad2"/>
    <property type="match status" value="1"/>
</dbReference>
<evidence type="ECO:0000313" key="8">
    <source>
        <dbReference type="Proteomes" id="UP000504632"/>
    </source>
</evidence>
<dbReference type="InParanoid" id="A0A6J2W9Z6"/>
<protein>
    <submittedName>
        <fullName evidence="9">HORMA domain-containing protein 1</fullName>
    </submittedName>
</protein>
<evidence type="ECO:0000256" key="4">
    <source>
        <dbReference type="ARBA" id="ARBA00023242"/>
    </source>
</evidence>
<dbReference type="RefSeq" id="XP_030641174.1">
    <property type="nucleotide sequence ID" value="XM_030785314.1"/>
</dbReference>
<evidence type="ECO:0000256" key="5">
    <source>
        <dbReference type="ARBA" id="ARBA00023254"/>
    </source>
</evidence>
<dbReference type="GO" id="GO:0005694">
    <property type="term" value="C:chromosome"/>
    <property type="evidence" value="ECO:0007669"/>
    <property type="project" value="UniProtKB-SubCell"/>
</dbReference>
<dbReference type="PANTHER" id="PTHR48225:SF3">
    <property type="entry name" value="HORMA DOMAIN-CONTAINING PROTEIN 1"/>
    <property type="match status" value="1"/>
</dbReference>
<feature type="region of interest" description="Disordered" evidence="6">
    <location>
        <begin position="332"/>
        <end position="377"/>
    </location>
</feature>
<keyword evidence="3" id="KW-0158">Chromosome</keyword>
<dbReference type="InterPro" id="IPR003511">
    <property type="entry name" value="HORMA_dom"/>
</dbReference>
<gene>
    <name evidence="9" type="primary">hormad1</name>
</gene>
<dbReference type="GeneID" id="115821492"/>
<dbReference type="Proteomes" id="UP000504632">
    <property type="component" value="Chromosome 9"/>
</dbReference>
<sequence length="377" mass="43649">MACEQRVRPSRNAQLLPDEVSTEQQSLTLVKKLLAIAVSSITYLRGLFPEKAYGTKYVDEHKVMILREERDFPGASQIVKWMQGCFDALTKKYLRMVILSMYSDPENPQKITECYQFKIQYTDKGPLLDFESTSDRNNRRATKMPCNDIKKASILLVRKLYVLMQNLGPLPDRVCLNMKLSYYDEVTPQEYQPPGFKEGDSNTMFFEKEPVSLTMGEVSTPFHSLRVEVTTERERLEQVEDKPGCMRDGQVLKMEEEEVVSEKTVNEEWTTKNDINGYVIATEEIQESHNEELRTCKDFLENLPQAQMETDVKNTDDCEVAKNRTTRSRVIRSCSERKTESTVTAKKKISPFEFPLSQDPQPEVTKRRKVSEPKEPY</sequence>
<evidence type="ECO:0000256" key="1">
    <source>
        <dbReference type="ARBA" id="ARBA00004123"/>
    </source>
</evidence>
<reference evidence="9" key="1">
    <citation type="submission" date="2025-08" db="UniProtKB">
        <authorList>
            <consortium name="RefSeq"/>
        </authorList>
    </citation>
    <scope>IDENTIFICATION</scope>
</reference>
<evidence type="ECO:0000256" key="3">
    <source>
        <dbReference type="ARBA" id="ARBA00022454"/>
    </source>
</evidence>
<keyword evidence="4" id="KW-0539">Nucleus</keyword>
<dbReference type="InterPro" id="IPR051294">
    <property type="entry name" value="HORMA_MeioticProgression"/>
</dbReference>
<dbReference type="GO" id="GO:0005634">
    <property type="term" value="C:nucleus"/>
    <property type="evidence" value="ECO:0007669"/>
    <property type="project" value="UniProtKB-SubCell"/>
</dbReference>
<comment type="subcellular location">
    <subcellularLocation>
        <location evidence="2">Chromosome</location>
    </subcellularLocation>
    <subcellularLocation>
        <location evidence="1">Nucleus</location>
    </subcellularLocation>
</comment>
<dbReference type="PANTHER" id="PTHR48225">
    <property type="entry name" value="HORMA DOMAIN-CONTAINING PROTEIN 1"/>
    <property type="match status" value="1"/>
</dbReference>
<proteinExistence type="predicted"/>
<feature type="domain" description="HORMA" evidence="7">
    <location>
        <begin position="24"/>
        <end position="229"/>
    </location>
</feature>
<name>A0A6J2W9Z6_CHACN</name>
<evidence type="ECO:0000256" key="6">
    <source>
        <dbReference type="SAM" id="MobiDB-lite"/>
    </source>
</evidence>
<evidence type="ECO:0000313" key="9">
    <source>
        <dbReference type="RefSeq" id="XP_030641174.1"/>
    </source>
</evidence>
<keyword evidence="5" id="KW-0469">Meiosis</keyword>
<dbReference type="InterPro" id="IPR036570">
    <property type="entry name" value="HORMA_dom_sf"/>
</dbReference>
<dbReference type="FunCoup" id="A0A6J2W9Z6">
    <property type="interactions" value="32"/>
</dbReference>
<accession>A0A6J2W9Z6</accession>
<dbReference type="Pfam" id="PF02301">
    <property type="entry name" value="HORMA"/>
    <property type="match status" value="1"/>
</dbReference>
<dbReference type="PROSITE" id="PS50815">
    <property type="entry name" value="HORMA"/>
    <property type="match status" value="1"/>
</dbReference>
<dbReference type="AlphaFoldDB" id="A0A6J2W9Z6"/>
<evidence type="ECO:0000256" key="2">
    <source>
        <dbReference type="ARBA" id="ARBA00004286"/>
    </source>
</evidence>
<dbReference type="OrthoDB" id="1928087at2759"/>
<dbReference type="GO" id="GO:0051321">
    <property type="term" value="P:meiotic cell cycle"/>
    <property type="evidence" value="ECO:0007669"/>
    <property type="project" value="UniProtKB-KW"/>
</dbReference>
<evidence type="ECO:0000259" key="7">
    <source>
        <dbReference type="PROSITE" id="PS50815"/>
    </source>
</evidence>
<dbReference type="CTD" id="84072"/>
<keyword evidence="8" id="KW-1185">Reference proteome</keyword>
<dbReference type="Gene3D" id="3.30.900.10">
    <property type="entry name" value="HORMA domain"/>
    <property type="match status" value="1"/>
</dbReference>